<gene>
    <name evidence="2" type="ORF">DKT75_04365</name>
</gene>
<dbReference type="InterPro" id="IPR038158">
    <property type="entry name" value="H-NOX_domain_sf"/>
</dbReference>
<accession>A0A317CIP1</accession>
<evidence type="ECO:0000313" key="2">
    <source>
        <dbReference type="EMBL" id="PWQ98366.1"/>
    </source>
</evidence>
<dbReference type="InterPro" id="IPR024096">
    <property type="entry name" value="NO_sig/Golgi_transp_ligand-bd"/>
</dbReference>
<comment type="caution">
    <text evidence="2">The sequence shown here is derived from an EMBL/GenBank/DDBJ whole genome shotgun (WGS) entry which is preliminary data.</text>
</comment>
<dbReference type="EMBL" id="QGKL01000012">
    <property type="protein sequence ID" value="PWQ98366.1"/>
    <property type="molecule type" value="Genomic_DNA"/>
</dbReference>
<sequence length="182" mass="20117">MKGIVFTEFLEMVEDKFSPEVADRIIEASDLSTGGAYTSVGTYHHTELIEMVGHLSNESGIEVVPLVKVFGEHLFGRFVALYPSFFVGVESCFDFLNLIEGHVHVEVRKLYPDAELPTFGTEQPDPSVLEMTYQSKRPLAPVAEGLIRGCIAYYKEDITLHAEDLSGGQNNLVKFTLTKAGA</sequence>
<feature type="domain" description="Heme NO-binding" evidence="1">
    <location>
        <begin position="2"/>
        <end position="161"/>
    </location>
</feature>
<dbReference type="Gene3D" id="3.90.1520.10">
    <property type="entry name" value="H-NOX domain"/>
    <property type="match status" value="1"/>
</dbReference>
<dbReference type="InterPro" id="IPR011644">
    <property type="entry name" value="Heme_NO-bd"/>
</dbReference>
<dbReference type="GO" id="GO:0020037">
    <property type="term" value="F:heme binding"/>
    <property type="evidence" value="ECO:0007669"/>
    <property type="project" value="InterPro"/>
</dbReference>
<evidence type="ECO:0000313" key="3">
    <source>
        <dbReference type="Proteomes" id="UP000245506"/>
    </source>
</evidence>
<dbReference type="OrthoDB" id="7266652at2"/>
<dbReference type="Proteomes" id="UP000245506">
    <property type="component" value="Unassembled WGS sequence"/>
</dbReference>
<keyword evidence="3" id="KW-1185">Reference proteome</keyword>
<dbReference type="AlphaFoldDB" id="A0A317CIP1"/>
<evidence type="ECO:0000259" key="1">
    <source>
        <dbReference type="Pfam" id="PF07700"/>
    </source>
</evidence>
<organism evidence="2 3">
    <name type="scientific">Leucothrix arctica</name>
    <dbReference type="NCBI Taxonomy" id="1481894"/>
    <lineage>
        <taxon>Bacteria</taxon>
        <taxon>Pseudomonadati</taxon>
        <taxon>Pseudomonadota</taxon>
        <taxon>Gammaproteobacteria</taxon>
        <taxon>Thiotrichales</taxon>
        <taxon>Thiotrichaceae</taxon>
        <taxon>Leucothrix</taxon>
    </lineage>
</organism>
<name>A0A317CIP1_9GAMM</name>
<dbReference type="RefSeq" id="WP_109822207.1">
    <property type="nucleotide sequence ID" value="NZ_QGKL01000012.1"/>
</dbReference>
<protein>
    <recommendedName>
        <fullName evidence="1">Heme NO-binding domain-containing protein</fullName>
    </recommendedName>
</protein>
<dbReference type="SUPFAM" id="SSF111126">
    <property type="entry name" value="Ligand-binding domain in the NO signalling and Golgi transport"/>
    <property type="match status" value="1"/>
</dbReference>
<dbReference type="Pfam" id="PF07700">
    <property type="entry name" value="HNOB"/>
    <property type="match status" value="1"/>
</dbReference>
<proteinExistence type="predicted"/>
<reference evidence="2 3" key="1">
    <citation type="submission" date="2018-05" db="EMBL/GenBank/DDBJ databases">
        <title>Leucothrix arctica sp. nov., isolated from Arctic seawater.</title>
        <authorList>
            <person name="Choi A."/>
            <person name="Baek K."/>
        </authorList>
    </citation>
    <scope>NUCLEOTIDE SEQUENCE [LARGE SCALE GENOMIC DNA]</scope>
    <source>
        <strain evidence="2 3">IMCC9719</strain>
    </source>
</reference>